<feature type="transmembrane region" description="Helical" evidence="1">
    <location>
        <begin position="192"/>
        <end position="213"/>
    </location>
</feature>
<dbReference type="GeneID" id="85357742"/>
<reference evidence="3" key="1">
    <citation type="submission" date="2023-06" db="EMBL/GenBank/DDBJ databases">
        <authorList>
            <consortium name="Lawrence Berkeley National Laboratory"/>
            <person name="Ahrendt S."/>
            <person name="Sahu N."/>
            <person name="Indic B."/>
            <person name="Wong-Bajracharya J."/>
            <person name="Merenyi Z."/>
            <person name="Ke H.-M."/>
            <person name="Monk M."/>
            <person name="Kocsube S."/>
            <person name="Drula E."/>
            <person name="Lipzen A."/>
            <person name="Balint B."/>
            <person name="Henrissat B."/>
            <person name="Andreopoulos B."/>
            <person name="Martin F.M."/>
            <person name="Harder C.B."/>
            <person name="Rigling D."/>
            <person name="Ford K.L."/>
            <person name="Foster G.D."/>
            <person name="Pangilinan J."/>
            <person name="Papanicolaou A."/>
            <person name="Barry K."/>
            <person name="LaButti K."/>
            <person name="Viragh M."/>
            <person name="Koriabine M."/>
            <person name="Yan M."/>
            <person name="Riley R."/>
            <person name="Champramary S."/>
            <person name="Plett K.L."/>
            <person name="Tsai I.J."/>
            <person name="Slot J."/>
            <person name="Sipos G."/>
            <person name="Plett J."/>
            <person name="Nagy L.G."/>
            <person name="Grigoriev I.V."/>
        </authorList>
    </citation>
    <scope>NUCLEOTIDE SEQUENCE</scope>
    <source>
        <strain evidence="3">CCBAS 213</strain>
    </source>
</reference>
<dbReference type="Pfam" id="PF20151">
    <property type="entry name" value="DUF6533"/>
    <property type="match status" value="1"/>
</dbReference>
<keyword evidence="4" id="KW-1185">Reference proteome</keyword>
<feature type="transmembrane region" description="Helical" evidence="1">
    <location>
        <begin position="107"/>
        <end position="128"/>
    </location>
</feature>
<accession>A0AA39MVM0</accession>
<comment type="caution">
    <text evidence="3">The sequence shown here is derived from an EMBL/GenBank/DDBJ whole genome shotgun (WGS) entry which is preliminary data.</text>
</comment>
<feature type="transmembrane region" description="Helical" evidence="1">
    <location>
        <begin position="6"/>
        <end position="25"/>
    </location>
</feature>
<evidence type="ECO:0000313" key="4">
    <source>
        <dbReference type="Proteomes" id="UP001175211"/>
    </source>
</evidence>
<dbReference type="EMBL" id="JAUEPS010000044">
    <property type="protein sequence ID" value="KAK0447455.1"/>
    <property type="molecule type" value="Genomic_DNA"/>
</dbReference>
<evidence type="ECO:0000259" key="2">
    <source>
        <dbReference type="Pfam" id="PF20151"/>
    </source>
</evidence>
<dbReference type="Proteomes" id="UP001175211">
    <property type="component" value="Unassembled WGS sequence"/>
</dbReference>
<feature type="transmembrane region" description="Helical" evidence="1">
    <location>
        <begin position="37"/>
        <end position="57"/>
    </location>
</feature>
<gene>
    <name evidence="3" type="ORF">EV420DRAFT_1568838</name>
</gene>
<proteinExistence type="predicted"/>
<name>A0AA39MVM0_ARMTA</name>
<dbReference type="AlphaFoldDB" id="A0AA39MVM0"/>
<feature type="transmembrane region" description="Helical" evidence="1">
    <location>
        <begin position="77"/>
        <end position="95"/>
    </location>
</feature>
<organism evidence="3 4">
    <name type="scientific">Armillaria tabescens</name>
    <name type="common">Ringless honey mushroom</name>
    <name type="synonym">Agaricus tabescens</name>
    <dbReference type="NCBI Taxonomy" id="1929756"/>
    <lineage>
        <taxon>Eukaryota</taxon>
        <taxon>Fungi</taxon>
        <taxon>Dikarya</taxon>
        <taxon>Basidiomycota</taxon>
        <taxon>Agaricomycotina</taxon>
        <taxon>Agaricomycetes</taxon>
        <taxon>Agaricomycetidae</taxon>
        <taxon>Agaricales</taxon>
        <taxon>Marasmiineae</taxon>
        <taxon>Physalacriaceae</taxon>
        <taxon>Desarmillaria</taxon>
    </lineage>
</organism>
<keyword evidence="1" id="KW-0812">Transmembrane</keyword>
<dbReference type="RefSeq" id="XP_060326176.1">
    <property type="nucleotide sequence ID" value="XM_060474194.1"/>
</dbReference>
<sequence>MQINLIPASLVASCMLLVYDWACTLDREVDFVWSHPLSFSAMLFFINRYLPFVDAFTSMSLSFTQNSPEKCIKHFKVVTWFTVVGILLCEVILMLRTYAIWERKRSVMIGFIILILVVAVPSFVFTGLELNSLVYRKASIGCHLVHASPIIMGAYLLLLFCETVIAVLMLIKATRHLRPPYSPWVAKLYRDGLLFYLYLLALSLANVVIPICIPSLSNWLATLVYAPFSSLLFLMYICRPQRVFHSIFCTRIFLLIMKQRSPPRSPILDSTDLTIFMADFPSGSGVTDSSALASSSSMPA</sequence>
<keyword evidence="1" id="KW-0472">Membrane</keyword>
<feature type="transmembrane region" description="Helical" evidence="1">
    <location>
        <begin position="219"/>
        <end position="238"/>
    </location>
</feature>
<feature type="domain" description="DUF6533" evidence="2">
    <location>
        <begin position="10"/>
        <end position="53"/>
    </location>
</feature>
<keyword evidence="1" id="KW-1133">Transmembrane helix</keyword>
<feature type="transmembrane region" description="Helical" evidence="1">
    <location>
        <begin position="148"/>
        <end position="171"/>
    </location>
</feature>
<dbReference type="InterPro" id="IPR045340">
    <property type="entry name" value="DUF6533"/>
</dbReference>
<evidence type="ECO:0000313" key="3">
    <source>
        <dbReference type="EMBL" id="KAK0447455.1"/>
    </source>
</evidence>
<protein>
    <recommendedName>
        <fullName evidence="2">DUF6533 domain-containing protein</fullName>
    </recommendedName>
</protein>
<evidence type="ECO:0000256" key="1">
    <source>
        <dbReference type="SAM" id="Phobius"/>
    </source>
</evidence>